<keyword evidence="3" id="KW-0378">Hydrolase</keyword>
<dbReference type="Pfam" id="PF02137">
    <property type="entry name" value="A_deamin"/>
    <property type="match status" value="1"/>
</dbReference>
<accession>A0AAV0X8E1</accession>
<feature type="domain" description="A to I editase" evidence="13">
    <location>
        <begin position="53"/>
        <end position="426"/>
    </location>
</feature>
<dbReference type="AlphaFoldDB" id="A0AAV0X8E1"/>
<evidence type="ECO:0000313" key="15">
    <source>
        <dbReference type="Proteomes" id="UP001160148"/>
    </source>
</evidence>
<evidence type="ECO:0000256" key="11">
    <source>
        <dbReference type="ARBA" id="ARBA00047635"/>
    </source>
</evidence>
<comment type="catalytic activity">
    <reaction evidence="11">
        <text>adenosine(37) in tRNA(Ala) + H2O + H(+) = inosine(37) in tRNA(Ala) + NH4(+)</text>
        <dbReference type="Rhea" id="RHEA:50968"/>
        <dbReference type="Rhea" id="RHEA-COMP:12855"/>
        <dbReference type="Rhea" id="RHEA-COMP:12856"/>
        <dbReference type="ChEBI" id="CHEBI:15377"/>
        <dbReference type="ChEBI" id="CHEBI:15378"/>
        <dbReference type="ChEBI" id="CHEBI:28938"/>
        <dbReference type="ChEBI" id="CHEBI:74411"/>
        <dbReference type="ChEBI" id="CHEBI:82852"/>
        <dbReference type="EC" id="3.5.4.34"/>
    </reaction>
</comment>
<dbReference type="EMBL" id="CARXXK010000003">
    <property type="protein sequence ID" value="CAI6364001.1"/>
    <property type="molecule type" value="Genomic_DNA"/>
</dbReference>
<dbReference type="InterPro" id="IPR002466">
    <property type="entry name" value="A_deamin"/>
</dbReference>
<feature type="region of interest" description="Disordered" evidence="12">
    <location>
        <begin position="437"/>
        <end position="463"/>
    </location>
</feature>
<sequence>MRPEDFADRVAGLCLEKFDRLPDKGKPISGKQWTLLSGVVQAADDSGSPKVVSLATGTKCIGASKLCDKGTVVNDSHAEVLARRALLRYFIQEIESARKGRPSIFVRGSALAEDNCGPENHSDRSCPLTLQPGVTFHFFSSHTPCGDASIFPKDGGKRAAVDDDGVGPEAKRRKTDGDDNDDDIHRTGAKCLSIETRQDPRLPGAAYHAVGAVRTKPGRGDRTLSVSCSDKLLRWHSSGLQGALLSLLIEPVYLSSLTVGGGCPYSEPALRRAVIERANCSDDKDTSIPPLRLARSTLEFEYAKHRVAADCKPCPSSVVWWKDDCLDGGVGGTNVSGGRHEVLVNGRKQGATKKTVDGKATGSSALCKKSLFDACKHLLAGDGGTAGREVTYAKTKLDATSYRHRWSAIRRRLGCWTVKPEALLDFTMCVEMETVNDGNKGLPPETPVDDLQTMDTTINTRSF</sequence>
<proteinExistence type="inferred from homology"/>
<dbReference type="PANTHER" id="PTHR46516">
    <property type="entry name" value="TRNA-SPECIFIC ADENOSINE DEAMINASE 1"/>
    <property type="match status" value="1"/>
</dbReference>
<evidence type="ECO:0000256" key="5">
    <source>
        <dbReference type="ARBA" id="ARBA00037026"/>
    </source>
</evidence>
<evidence type="ECO:0000256" key="2">
    <source>
        <dbReference type="ARBA" id="ARBA00022723"/>
    </source>
</evidence>
<keyword evidence="2" id="KW-0479">Metal-binding</keyword>
<dbReference type="Proteomes" id="UP001160148">
    <property type="component" value="Unassembled WGS sequence"/>
</dbReference>
<evidence type="ECO:0000256" key="9">
    <source>
        <dbReference type="ARBA" id="ARBA00040502"/>
    </source>
</evidence>
<evidence type="ECO:0000256" key="8">
    <source>
        <dbReference type="ARBA" id="ARBA00038940"/>
    </source>
</evidence>
<evidence type="ECO:0000256" key="10">
    <source>
        <dbReference type="ARBA" id="ARBA00041760"/>
    </source>
</evidence>
<comment type="function">
    <text evidence="6">Specifically deaminates adenosine-37 to inosine in tRNA-Ala.</text>
</comment>
<evidence type="ECO:0000256" key="6">
    <source>
        <dbReference type="ARBA" id="ARBA00037784"/>
    </source>
</evidence>
<dbReference type="PROSITE" id="PS50141">
    <property type="entry name" value="A_DEAMIN_EDITASE"/>
    <property type="match status" value="1"/>
</dbReference>
<evidence type="ECO:0000313" key="14">
    <source>
        <dbReference type="EMBL" id="CAI6364001.1"/>
    </source>
</evidence>
<keyword evidence="4" id="KW-0862">Zinc</keyword>
<keyword evidence="1" id="KW-0819">tRNA processing</keyword>
<feature type="compositionally biased region" description="Polar residues" evidence="12">
    <location>
        <begin position="453"/>
        <end position="463"/>
    </location>
</feature>
<comment type="cofactor">
    <cofactor evidence="5">
        <name>1D-myo-inositol hexakisphosphate</name>
        <dbReference type="ChEBI" id="CHEBI:58130"/>
    </cofactor>
</comment>
<evidence type="ECO:0000256" key="1">
    <source>
        <dbReference type="ARBA" id="ARBA00022694"/>
    </source>
</evidence>
<dbReference type="GO" id="GO:0008033">
    <property type="term" value="P:tRNA processing"/>
    <property type="evidence" value="ECO:0007669"/>
    <property type="project" value="UniProtKB-KW"/>
</dbReference>
<reference evidence="14 15" key="1">
    <citation type="submission" date="2023-01" db="EMBL/GenBank/DDBJ databases">
        <authorList>
            <person name="Whitehead M."/>
        </authorList>
    </citation>
    <scope>NUCLEOTIDE SEQUENCE [LARGE SCALE GENOMIC DNA]</scope>
</reference>
<organism evidence="14 15">
    <name type="scientific">Macrosiphum euphorbiae</name>
    <name type="common">potato aphid</name>
    <dbReference type="NCBI Taxonomy" id="13131"/>
    <lineage>
        <taxon>Eukaryota</taxon>
        <taxon>Metazoa</taxon>
        <taxon>Ecdysozoa</taxon>
        <taxon>Arthropoda</taxon>
        <taxon>Hexapoda</taxon>
        <taxon>Insecta</taxon>
        <taxon>Pterygota</taxon>
        <taxon>Neoptera</taxon>
        <taxon>Paraneoptera</taxon>
        <taxon>Hemiptera</taxon>
        <taxon>Sternorrhyncha</taxon>
        <taxon>Aphidomorpha</taxon>
        <taxon>Aphidoidea</taxon>
        <taxon>Aphididae</taxon>
        <taxon>Macrosiphini</taxon>
        <taxon>Macrosiphum</taxon>
    </lineage>
</organism>
<comment type="caution">
    <text evidence="14">The sequence shown here is derived from an EMBL/GenBank/DDBJ whole genome shotgun (WGS) entry which is preliminary data.</text>
</comment>
<evidence type="ECO:0000256" key="3">
    <source>
        <dbReference type="ARBA" id="ARBA00022801"/>
    </source>
</evidence>
<gene>
    <name evidence="14" type="ORF">MEUPH1_LOCUS18881</name>
</gene>
<evidence type="ECO:0000256" key="7">
    <source>
        <dbReference type="ARBA" id="ARBA00038326"/>
    </source>
</evidence>
<evidence type="ECO:0000256" key="12">
    <source>
        <dbReference type="SAM" id="MobiDB-lite"/>
    </source>
</evidence>
<dbReference type="GO" id="GO:0043829">
    <property type="term" value="F:tRNA-specific adenosine-37 deaminase activity"/>
    <property type="evidence" value="ECO:0007669"/>
    <property type="project" value="UniProtKB-EC"/>
</dbReference>
<comment type="similarity">
    <text evidence="7">Belongs to the ADAT1 family.</text>
</comment>
<protein>
    <recommendedName>
        <fullName evidence="9">tRNA-specific adenosine deaminase 1</fullName>
        <ecNumber evidence="8">3.5.4.34</ecNumber>
    </recommendedName>
    <alternativeName>
        <fullName evidence="10">tRNA-specific adenosine-37 deaminase</fullName>
    </alternativeName>
</protein>
<keyword evidence="15" id="KW-1185">Reference proteome</keyword>
<feature type="region of interest" description="Disordered" evidence="12">
    <location>
        <begin position="156"/>
        <end position="186"/>
    </location>
</feature>
<dbReference type="EC" id="3.5.4.34" evidence="8"/>
<dbReference type="PANTHER" id="PTHR46516:SF1">
    <property type="entry name" value="TRNA-SPECIFIC ADENOSINE DEAMINASE 1"/>
    <property type="match status" value="1"/>
</dbReference>
<dbReference type="GO" id="GO:0046872">
    <property type="term" value="F:metal ion binding"/>
    <property type="evidence" value="ECO:0007669"/>
    <property type="project" value="UniProtKB-KW"/>
</dbReference>
<evidence type="ECO:0000256" key="4">
    <source>
        <dbReference type="ARBA" id="ARBA00022833"/>
    </source>
</evidence>
<dbReference type="GO" id="GO:0003723">
    <property type="term" value="F:RNA binding"/>
    <property type="evidence" value="ECO:0007669"/>
    <property type="project" value="InterPro"/>
</dbReference>
<name>A0AAV0X8E1_9HEMI</name>
<evidence type="ECO:0000259" key="13">
    <source>
        <dbReference type="PROSITE" id="PS50141"/>
    </source>
</evidence>
<dbReference type="SMART" id="SM00552">
    <property type="entry name" value="ADEAMc"/>
    <property type="match status" value="1"/>
</dbReference>